<dbReference type="InterPro" id="IPR002347">
    <property type="entry name" value="SDR_fam"/>
</dbReference>
<accession>A0A0A6RHT6</accession>
<dbReference type="InterPro" id="IPR020904">
    <property type="entry name" value="Sc_DH/Rdtase_CS"/>
</dbReference>
<evidence type="ECO:0000256" key="3">
    <source>
        <dbReference type="RuleBase" id="RU000363"/>
    </source>
</evidence>
<dbReference type="PATRIC" id="fig|1003181.4.peg.5510"/>
<proteinExistence type="inferred from homology"/>
<dbReference type="PROSITE" id="PS00061">
    <property type="entry name" value="ADH_SHORT"/>
    <property type="match status" value="1"/>
</dbReference>
<evidence type="ECO:0000313" key="5">
    <source>
        <dbReference type="Proteomes" id="UP000076962"/>
    </source>
</evidence>
<evidence type="ECO:0000256" key="1">
    <source>
        <dbReference type="ARBA" id="ARBA00006484"/>
    </source>
</evidence>
<dbReference type="PANTHER" id="PTHR24320">
    <property type="entry name" value="RETINOL DEHYDROGENASE"/>
    <property type="match status" value="1"/>
</dbReference>
<sequence>MQKTILVTGSTDGIGLETARMLVSQGHYVLLHGRNPAKLEDVEKTLSGLPGGGHVESYVADLSRMADVEALAKAVAEKHDKLDVLINNAGVFRVPDPISQDGLDVRFAVNTIAPYLLTQRLLPLLGTSGRVINLSSAAQSPVDPKALAGRGRLSDGEAYAQSKLALTMWSRSVALSLKDKGPAIIAVNPRSMLGSKMVKQAYGVAGGDLRIGAEILTRAALADEFATASGKYFDNDIGQFASPHPDALDPQKSEEIVRVIEAVWAEITQSNENHL</sequence>
<dbReference type="Pfam" id="PF00106">
    <property type="entry name" value="adh_short"/>
    <property type="match status" value="1"/>
</dbReference>
<dbReference type="EMBL" id="LUTY01002538">
    <property type="protein sequence ID" value="OAD20139.1"/>
    <property type="molecule type" value="Genomic_DNA"/>
</dbReference>
<protein>
    <submittedName>
        <fullName evidence="4">Short-chain dehydrogenase/reductase SDR</fullName>
    </submittedName>
</protein>
<dbReference type="PRINTS" id="PR00081">
    <property type="entry name" value="GDHRDH"/>
</dbReference>
<dbReference type="Proteomes" id="UP000076962">
    <property type="component" value="Unassembled WGS sequence"/>
</dbReference>
<evidence type="ECO:0000256" key="2">
    <source>
        <dbReference type="ARBA" id="ARBA00023002"/>
    </source>
</evidence>
<name>A0A0A6RHT6_9GAMM</name>
<keyword evidence="5" id="KW-1185">Reference proteome</keyword>
<gene>
    <name evidence="4" type="ORF">THIOM_004180</name>
</gene>
<evidence type="ECO:0000313" key="4">
    <source>
        <dbReference type="EMBL" id="OAD20139.1"/>
    </source>
</evidence>
<comment type="similarity">
    <text evidence="1 3">Belongs to the short-chain dehydrogenases/reductases (SDR) family.</text>
</comment>
<comment type="caution">
    <text evidence="4">The sequence shown here is derived from an EMBL/GenBank/DDBJ whole genome shotgun (WGS) entry which is preliminary data.</text>
</comment>
<dbReference type="AlphaFoldDB" id="A0A0A6RHT6"/>
<reference evidence="4 5" key="1">
    <citation type="submission" date="2016-05" db="EMBL/GenBank/DDBJ databases">
        <title>Single-cell genome of chain-forming Candidatus Thiomargarita nelsonii and comparison to other large sulfur-oxidizing bacteria.</title>
        <authorList>
            <person name="Winkel M."/>
            <person name="Salman V."/>
            <person name="Woyke T."/>
            <person name="Schulz-Vogt H."/>
            <person name="Richter M."/>
            <person name="Flood B."/>
            <person name="Bailey J."/>
            <person name="Amann R."/>
            <person name="Mussmann M."/>
        </authorList>
    </citation>
    <scope>NUCLEOTIDE SEQUENCE [LARGE SCALE GENOMIC DNA]</scope>
    <source>
        <strain evidence="4 5">THI036</strain>
    </source>
</reference>
<dbReference type="GO" id="GO:0016491">
    <property type="term" value="F:oxidoreductase activity"/>
    <property type="evidence" value="ECO:0007669"/>
    <property type="project" value="UniProtKB-KW"/>
</dbReference>
<organism evidence="4 5">
    <name type="scientific">Candidatus Thiomargarita nelsonii</name>
    <dbReference type="NCBI Taxonomy" id="1003181"/>
    <lineage>
        <taxon>Bacteria</taxon>
        <taxon>Pseudomonadati</taxon>
        <taxon>Pseudomonadota</taxon>
        <taxon>Gammaproteobacteria</taxon>
        <taxon>Thiotrichales</taxon>
        <taxon>Thiotrichaceae</taxon>
        <taxon>Thiomargarita</taxon>
    </lineage>
</organism>
<dbReference type="SUPFAM" id="SSF51735">
    <property type="entry name" value="NAD(P)-binding Rossmann-fold domains"/>
    <property type="match status" value="1"/>
</dbReference>
<dbReference type="Gene3D" id="3.40.50.720">
    <property type="entry name" value="NAD(P)-binding Rossmann-like Domain"/>
    <property type="match status" value="1"/>
</dbReference>
<dbReference type="InterPro" id="IPR036291">
    <property type="entry name" value="NAD(P)-bd_dom_sf"/>
</dbReference>
<keyword evidence="2" id="KW-0560">Oxidoreductase</keyword>
<dbReference type="PRINTS" id="PR00080">
    <property type="entry name" value="SDRFAMILY"/>
</dbReference>
<dbReference type="PANTHER" id="PTHR24320:SF148">
    <property type="entry name" value="NAD(P)-BINDING ROSSMANN-FOLD SUPERFAMILY PROTEIN"/>
    <property type="match status" value="1"/>
</dbReference>